<organism evidence="2 3">
    <name type="scientific">Linderina pennispora</name>
    <dbReference type="NCBI Taxonomy" id="61395"/>
    <lineage>
        <taxon>Eukaryota</taxon>
        <taxon>Fungi</taxon>
        <taxon>Fungi incertae sedis</taxon>
        <taxon>Zoopagomycota</taxon>
        <taxon>Kickxellomycotina</taxon>
        <taxon>Kickxellomycetes</taxon>
        <taxon>Kickxellales</taxon>
        <taxon>Kickxellaceae</taxon>
        <taxon>Linderina</taxon>
    </lineage>
</organism>
<dbReference type="GeneID" id="63802081"/>
<name>A0A1Y1WCI1_9FUNG</name>
<evidence type="ECO:0000313" key="2">
    <source>
        <dbReference type="EMBL" id="ORX71239.1"/>
    </source>
</evidence>
<feature type="compositionally biased region" description="Polar residues" evidence="1">
    <location>
        <begin position="116"/>
        <end position="126"/>
    </location>
</feature>
<sequence length="159" mass="17004">MVSRLAQCKGWRDRLGLGAGVTGFGGVSSTTCAPSTWRMEPAGRYSGRKARHLCRHYGMQKIRKRRRSGGSTALRDDVFVGFAGADDSSAHNAETLHDVRGGDADEQYAPAWAPRSRQQQQMTSENGVGADNQEGLESGEDGGRPLGGFASGFAKWAGN</sequence>
<evidence type="ECO:0000256" key="1">
    <source>
        <dbReference type="SAM" id="MobiDB-lite"/>
    </source>
</evidence>
<dbReference type="AlphaFoldDB" id="A0A1Y1WCI1"/>
<protein>
    <submittedName>
        <fullName evidence="2">Uncharacterized protein</fullName>
    </submittedName>
</protein>
<feature type="region of interest" description="Disordered" evidence="1">
    <location>
        <begin position="84"/>
        <end position="159"/>
    </location>
</feature>
<dbReference type="Proteomes" id="UP000193922">
    <property type="component" value="Unassembled WGS sequence"/>
</dbReference>
<comment type="caution">
    <text evidence="2">The sequence shown here is derived from an EMBL/GenBank/DDBJ whole genome shotgun (WGS) entry which is preliminary data.</text>
</comment>
<feature type="compositionally biased region" description="Basic and acidic residues" evidence="1">
    <location>
        <begin position="94"/>
        <end position="103"/>
    </location>
</feature>
<proteinExistence type="predicted"/>
<reference evidence="2 3" key="1">
    <citation type="submission" date="2016-07" db="EMBL/GenBank/DDBJ databases">
        <title>Pervasive Adenine N6-methylation of Active Genes in Fungi.</title>
        <authorList>
            <consortium name="DOE Joint Genome Institute"/>
            <person name="Mondo S.J."/>
            <person name="Dannebaum R.O."/>
            <person name="Kuo R.C."/>
            <person name="Labutti K."/>
            <person name="Haridas S."/>
            <person name="Kuo A."/>
            <person name="Salamov A."/>
            <person name="Ahrendt S.R."/>
            <person name="Lipzen A."/>
            <person name="Sullivan W."/>
            <person name="Andreopoulos W.B."/>
            <person name="Clum A."/>
            <person name="Lindquist E."/>
            <person name="Daum C."/>
            <person name="Ramamoorthy G.K."/>
            <person name="Gryganskyi A."/>
            <person name="Culley D."/>
            <person name="Magnuson J.K."/>
            <person name="James T.Y."/>
            <person name="O'Malley M.A."/>
            <person name="Stajich J.E."/>
            <person name="Spatafora J.W."/>
            <person name="Visel A."/>
            <person name="Grigoriev I.V."/>
        </authorList>
    </citation>
    <scope>NUCLEOTIDE SEQUENCE [LARGE SCALE GENOMIC DNA]</scope>
    <source>
        <strain evidence="2 3">ATCC 12442</strain>
    </source>
</reference>
<gene>
    <name evidence="2" type="ORF">DL89DRAFT_256280</name>
</gene>
<evidence type="ECO:0000313" key="3">
    <source>
        <dbReference type="Proteomes" id="UP000193922"/>
    </source>
</evidence>
<keyword evidence="3" id="KW-1185">Reference proteome</keyword>
<dbReference type="EMBL" id="MCFD01000004">
    <property type="protein sequence ID" value="ORX71239.1"/>
    <property type="molecule type" value="Genomic_DNA"/>
</dbReference>
<dbReference type="RefSeq" id="XP_040744754.1">
    <property type="nucleotide sequence ID" value="XM_040885433.1"/>
</dbReference>
<accession>A0A1Y1WCI1</accession>